<evidence type="ECO:0000313" key="3">
    <source>
        <dbReference type="Proteomes" id="UP000540506"/>
    </source>
</evidence>
<evidence type="ECO:0000256" key="1">
    <source>
        <dbReference type="SAM" id="MobiDB-lite"/>
    </source>
</evidence>
<gene>
    <name evidence="2" type="ORF">FHR34_003587</name>
</gene>
<accession>A0A7W7R3C3</accession>
<feature type="region of interest" description="Disordered" evidence="1">
    <location>
        <begin position="225"/>
        <end position="245"/>
    </location>
</feature>
<reference evidence="2 3" key="1">
    <citation type="submission" date="2020-08" db="EMBL/GenBank/DDBJ databases">
        <title>Sequencing the genomes of 1000 actinobacteria strains.</title>
        <authorList>
            <person name="Klenk H.-P."/>
        </authorList>
    </citation>
    <scope>NUCLEOTIDE SEQUENCE [LARGE SCALE GENOMIC DNA]</scope>
    <source>
        <strain evidence="2 3">DSM 41654</strain>
    </source>
</reference>
<sequence length="245" mass="26114">MTDFAAVLPSRHSGIRFAATITAASYPEHLPPHDGAALARLVRTTLRAVAADISRRRDPVDLPGAQDECAYHLARSHDLPGHPGTGVKGAIRLTLDEGNQAAVKAVLEAQRQQTIRDVVFEQETRTRAGVLSDPALLLASRSVADGTPSAVLPDQTAVERQALLFKALRTDDDPLEYQVLGVVRSFLSSFEENHQKLMLVTALASGMRKLDGDEHADALEALAAERGVPDGSHEAVIPTSQGGPG</sequence>
<dbReference type="Proteomes" id="UP000540506">
    <property type="component" value="Unassembled WGS sequence"/>
</dbReference>
<proteinExistence type="predicted"/>
<dbReference type="EMBL" id="JACHJV010000001">
    <property type="protein sequence ID" value="MBB4924594.1"/>
    <property type="molecule type" value="Genomic_DNA"/>
</dbReference>
<protein>
    <submittedName>
        <fullName evidence="2">Uncharacterized protein</fullName>
    </submittedName>
</protein>
<organism evidence="2 3">
    <name type="scientific">Kitasatospora kifunensis</name>
    <name type="common">Streptomyces kifunensis</name>
    <dbReference type="NCBI Taxonomy" id="58351"/>
    <lineage>
        <taxon>Bacteria</taxon>
        <taxon>Bacillati</taxon>
        <taxon>Actinomycetota</taxon>
        <taxon>Actinomycetes</taxon>
        <taxon>Kitasatosporales</taxon>
        <taxon>Streptomycetaceae</taxon>
        <taxon>Kitasatospora</taxon>
    </lineage>
</organism>
<comment type="caution">
    <text evidence="2">The sequence shown here is derived from an EMBL/GenBank/DDBJ whole genome shotgun (WGS) entry which is preliminary data.</text>
</comment>
<keyword evidence="3" id="KW-1185">Reference proteome</keyword>
<name>A0A7W7R3C3_KITKI</name>
<evidence type="ECO:0000313" key="2">
    <source>
        <dbReference type="EMBL" id="MBB4924594.1"/>
    </source>
</evidence>
<dbReference type="AlphaFoldDB" id="A0A7W7R3C3"/>
<dbReference type="RefSeq" id="WP_184936519.1">
    <property type="nucleotide sequence ID" value="NZ_JACHJV010000001.1"/>
</dbReference>